<proteinExistence type="predicted"/>
<evidence type="ECO:0000313" key="2">
    <source>
        <dbReference type="EMBL" id="MBD7996165.1"/>
    </source>
</evidence>
<dbReference type="SUPFAM" id="SSF53474">
    <property type="entry name" value="alpha/beta-Hydrolases"/>
    <property type="match status" value="1"/>
</dbReference>
<keyword evidence="2" id="KW-0378">Hydrolase</keyword>
<dbReference type="RefSeq" id="WP_191808462.1">
    <property type="nucleotide sequence ID" value="NZ_JACSQD010000006.1"/>
</dbReference>
<gene>
    <name evidence="2" type="ORF">H9639_12735</name>
</gene>
<reference evidence="2 3" key="1">
    <citation type="submission" date="2020-08" db="EMBL/GenBank/DDBJ databases">
        <title>A Genomic Blueprint of the Chicken Gut Microbiome.</title>
        <authorList>
            <person name="Gilroy R."/>
            <person name="Ravi A."/>
            <person name="Getino M."/>
            <person name="Pursley I."/>
            <person name="Horton D.L."/>
            <person name="Alikhan N.-F."/>
            <person name="Baker D."/>
            <person name="Gharbi K."/>
            <person name="Hall N."/>
            <person name="Watson M."/>
            <person name="Adriaenssens E.M."/>
            <person name="Foster-Nyarko E."/>
            <person name="Jarju S."/>
            <person name="Secka A."/>
            <person name="Antonio M."/>
            <person name="Oren A."/>
            <person name="Chaudhuri R."/>
            <person name="La Ragione R.M."/>
            <person name="Hildebrand F."/>
            <person name="Pallen M.J."/>
        </authorList>
    </citation>
    <scope>NUCLEOTIDE SEQUENCE [LARGE SCALE GENOMIC DNA]</scope>
    <source>
        <strain evidence="2 3">Sa2CUA1</strain>
    </source>
</reference>
<name>A0ABR8UUV6_9MICC</name>
<sequence length="301" mass="31481">MTNRPTNHVLEVPGARIVYDVAEVRTSAEPPLLLFGSPMDASGFTALAARFSDRTTLTYDPRGTGRSETSDTECSPELHAQDLHALVTDLGSAQVDIFASSGGAVNALAFAAKAGEQIRILVVHEPPLAGILPDRHAALAGIEAILQTYQEHGRGAAMARFMEYADWRGEFPAGSGHLQPADLPDPGDPEPGTSREAATRPEADDGTRDDPLFARNLRTCTAFQPDFDGLRDGPASIVVGVGEESSGTMAARAAKVTADRLGTLPVTFPGGHSGFMGPEAGPGAGDPDAFAGVLRQVLDGR</sequence>
<dbReference type="InterPro" id="IPR029058">
    <property type="entry name" value="AB_hydrolase_fold"/>
</dbReference>
<keyword evidence="3" id="KW-1185">Reference proteome</keyword>
<dbReference type="GO" id="GO:0016787">
    <property type="term" value="F:hydrolase activity"/>
    <property type="evidence" value="ECO:0007669"/>
    <property type="project" value="UniProtKB-KW"/>
</dbReference>
<protein>
    <submittedName>
        <fullName evidence="2">Alpha/beta hydrolase</fullName>
    </submittedName>
</protein>
<feature type="region of interest" description="Disordered" evidence="1">
    <location>
        <begin position="173"/>
        <end position="211"/>
    </location>
</feature>
<dbReference type="Proteomes" id="UP000609874">
    <property type="component" value="Unassembled WGS sequence"/>
</dbReference>
<evidence type="ECO:0000256" key="1">
    <source>
        <dbReference type="SAM" id="MobiDB-lite"/>
    </source>
</evidence>
<feature type="compositionally biased region" description="Basic and acidic residues" evidence="1">
    <location>
        <begin position="197"/>
        <end position="211"/>
    </location>
</feature>
<accession>A0ABR8UUV6</accession>
<comment type="caution">
    <text evidence="2">The sequence shown here is derived from an EMBL/GenBank/DDBJ whole genome shotgun (WGS) entry which is preliminary data.</text>
</comment>
<evidence type="ECO:0000313" key="3">
    <source>
        <dbReference type="Proteomes" id="UP000609874"/>
    </source>
</evidence>
<dbReference type="EMBL" id="JACSQD010000006">
    <property type="protein sequence ID" value="MBD7996165.1"/>
    <property type="molecule type" value="Genomic_DNA"/>
</dbReference>
<organism evidence="2 3">
    <name type="scientific">Arthrobacter gallicola</name>
    <dbReference type="NCBI Taxonomy" id="2762225"/>
    <lineage>
        <taxon>Bacteria</taxon>
        <taxon>Bacillati</taxon>
        <taxon>Actinomycetota</taxon>
        <taxon>Actinomycetes</taxon>
        <taxon>Micrococcales</taxon>
        <taxon>Micrococcaceae</taxon>
        <taxon>Arthrobacter</taxon>
    </lineage>
</organism>
<dbReference type="Gene3D" id="3.40.50.1820">
    <property type="entry name" value="alpha/beta hydrolase"/>
    <property type="match status" value="1"/>
</dbReference>